<organism evidence="1 2">
    <name type="scientific">Monoraphidium neglectum</name>
    <dbReference type="NCBI Taxonomy" id="145388"/>
    <lineage>
        <taxon>Eukaryota</taxon>
        <taxon>Viridiplantae</taxon>
        <taxon>Chlorophyta</taxon>
        <taxon>core chlorophytes</taxon>
        <taxon>Chlorophyceae</taxon>
        <taxon>CS clade</taxon>
        <taxon>Sphaeropleales</taxon>
        <taxon>Selenastraceae</taxon>
        <taxon>Monoraphidium</taxon>
    </lineage>
</organism>
<sequence>MLQILMHKADGTLADLALGSLPALPVLVPAAAKGDAPILITRSTQWPAEDELAPLLWKAWARMEALHSMNIYMSDVKEIMGAAQSGRLDDWLDVMGMQLLDTAKTAHTHIYSV</sequence>
<dbReference type="RefSeq" id="XP_013903633.1">
    <property type="nucleotide sequence ID" value="XM_014048179.1"/>
</dbReference>
<name>A0A0D2LD28_9CHLO</name>
<accession>A0A0D2LD28</accession>
<dbReference type="AlphaFoldDB" id="A0A0D2LD28"/>
<protein>
    <submittedName>
        <fullName evidence="1">Uncharacterized protein</fullName>
    </submittedName>
</protein>
<dbReference type="KEGG" id="mng:MNEG_3340"/>
<gene>
    <name evidence="1" type="ORF">MNEG_3340</name>
</gene>
<evidence type="ECO:0000313" key="1">
    <source>
        <dbReference type="EMBL" id="KIZ04614.1"/>
    </source>
</evidence>
<dbReference type="Proteomes" id="UP000054498">
    <property type="component" value="Unassembled WGS sequence"/>
</dbReference>
<reference evidence="1 2" key="1">
    <citation type="journal article" date="2013" name="BMC Genomics">
        <title>Reconstruction of the lipid metabolism for the microalga Monoraphidium neglectum from its genome sequence reveals characteristics suitable for biofuel production.</title>
        <authorList>
            <person name="Bogen C."/>
            <person name="Al-Dilaimi A."/>
            <person name="Albersmeier A."/>
            <person name="Wichmann J."/>
            <person name="Grundmann M."/>
            <person name="Rupp O."/>
            <person name="Lauersen K.J."/>
            <person name="Blifernez-Klassen O."/>
            <person name="Kalinowski J."/>
            <person name="Goesmann A."/>
            <person name="Mussgnug J.H."/>
            <person name="Kruse O."/>
        </authorList>
    </citation>
    <scope>NUCLEOTIDE SEQUENCE [LARGE SCALE GENOMIC DNA]</scope>
    <source>
        <strain evidence="1 2">SAG 48.87</strain>
    </source>
</reference>
<dbReference type="GeneID" id="25736218"/>
<proteinExistence type="predicted"/>
<dbReference type="EMBL" id="KK100636">
    <property type="protein sequence ID" value="KIZ04614.1"/>
    <property type="molecule type" value="Genomic_DNA"/>
</dbReference>
<keyword evidence="2" id="KW-1185">Reference proteome</keyword>
<evidence type="ECO:0000313" key="2">
    <source>
        <dbReference type="Proteomes" id="UP000054498"/>
    </source>
</evidence>